<dbReference type="InterPro" id="IPR051309">
    <property type="entry name" value="ABCF_ATPase"/>
</dbReference>
<evidence type="ECO:0000256" key="2">
    <source>
        <dbReference type="ARBA" id="ARBA00022840"/>
    </source>
</evidence>
<dbReference type="PROSITE" id="PS50893">
    <property type="entry name" value="ABC_TRANSPORTER_2"/>
    <property type="match status" value="1"/>
</dbReference>
<dbReference type="PANTHER" id="PTHR42855">
    <property type="entry name" value="ABC TRANSPORTER ATP-BINDING SUBUNIT"/>
    <property type="match status" value="1"/>
</dbReference>
<dbReference type="SUPFAM" id="SSF52540">
    <property type="entry name" value="P-loop containing nucleoside triphosphate hydrolases"/>
    <property type="match status" value="2"/>
</dbReference>
<dbReference type="InterPro" id="IPR003439">
    <property type="entry name" value="ABC_transporter-like_ATP-bd"/>
</dbReference>
<comment type="caution">
    <text evidence="4">The sequence shown here is derived from an EMBL/GenBank/DDBJ whole genome shotgun (WGS) entry which is preliminary data.</text>
</comment>
<evidence type="ECO:0000259" key="3">
    <source>
        <dbReference type="PROSITE" id="PS50893"/>
    </source>
</evidence>
<reference evidence="5" key="1">
    <citation type="journal article" date="2019" name="Int. J. Syst. Evol. Microbiol.">
        <title>The Global Catalogue of Microorganisms (GCM) 10K type strain sequencing project: providing services to taxonomists for standard genome sequencing and annotation.</title>
        <authorList>
            <consortium name="The Broad Institute Genomics Platform"/>
            <consortium name="The Broad Institute Genome Sequencing Center for Infectious Disease"/>
            <person name="Wu L."/>
            <person name="Ma J."/>
        </authorList>
    </citation>
    <scope>NUCLEOTIDE SEQUENCE [LARGE SCALE GENOMIC DNA]</scope>
    <source>
        <strain evidence="5">NBRC 105830</strain>
    </source>
</reference>
<dbReference type="EMBL" id="BSUJ01000001">
    <property type="protein sequence ID" value="GMA21285.1"/>
    <property type="molecule type" value="Genomic_DNA"/>
</dbReference>
<dbReference type="InterPro" id="IPR017871">
    <property type="entry name" value="ABC_transporter-like_CS"/>
</dbReference>
<organism evidence="4 5">
    <name type="scientific">Arsenicicoccus piscis</name>
    <dbReference type="NCBI Taxonomy" id="673954"/>
    <lineage>
        <taxon>Bacteria</taxon>
        <taxon>Bacillati</taxon>
        <taxon>Actinomycetota</taxon>
        <taxon>Actinomycetes</taxon>
        <taxon>Micrococcales</taxon>
        <taxon>Intrasporangiaceae</taxon>
        <taxon>Arsenicicoccus</taxon>
    </lineage>
</organism>
<name>A0ABQ6HUP5_9MICO</name>
<dbReference type="GO" id="GO:0005524">
    <property type="term" value="F:ATP binding"/>
    <property type="evidence" value="ECO:0007669"/>
    <property type="project" value="UniProtKB-KW"/>
</dbReference>
<dbReference type="PROSITE" id="PS00211">
    <property type="entry name" value="ABC_TRANSPORTER_1"/>
    <property type="match status" value="2"/>
</dbReference>
<dbReference type="Pfam" id="PF00005">
    <property type="entry name" value="ABC_tran"/>
    <property type="match status" value="2"/>
</dbReference>
<evidence type="ECO:0000256" key="1">
    <source>
        <dbReference type="ARBA" id="ARBA00022741"/>
    </source>
</evidence>
<dbReference type="PANTHER" id="PTHR42855:SF1">
    <property type="entry name" value="ABC TRANSPORTER DOMAIN-CONTAINING PROTEIN"/>
    <property type="match status" value="1"/>
</dbReference>
<gene>
    <name evidence="4" type="ORF">GCM10025862_33060</name>
</gene>
<dbReference type="SMART" id="SM00382">
    <property type="entry name" value="AAA"/>
    <property type="match status" value="2"/>
</dbReference>
<dbReference type="InterPro" id="IPR003593">
    <property type="entry name" value="AAA+_ATPase"/>
</dbReference>
<evidence type="ECO:0000313" key="4">
    <source>
        <dbReference type="EMBL" id="GMA21285.1"/>
    </source>
</evidence>
<accession>A0ABQ6HUP5</accession>
<keyword evidence="5" id="KW-1185">Reference proteome</keyword>
<keyword evidence="1" id="KW-0547">Nucleotide-binding</keyword>
<dbReference type="Gene3D" id="3.40.50.300">
    <property type="entry name" value="P-loop containing nucleotide triphosphate hydrolases"/>
    <property type="match status" value="2"/>
</dbReference>
<dbReference type="RefSeq" id="WP_241441552.1">
    <property type="nucleotide sequence ID" value="NZ_BSUJ01000001.1"/>
</dbReference>
<protein>
    <submittedName>
        <fullName evidence="4">ABC transporter ATP-binding protein</fullName>
    </submittedName>
</protein>
<dbReference type="Proteomes" id="UP001157109">
    <property type="component" value="Unassembled WGS sequence"/>
</dbReference>
<evidence type="ECO:0000313" key="5">
    <source>
        <dbReference type="Proteomes" id="UP001157109"/>
    </source>
</evidence>
<proteinExistence type="predicted"/>
<dbReference type="CDD" id="cd03221">
    <property type="entry name" value="ABCF_EF-3"/>
    <property type="match status" value="1"/>
</dbReference>
<dbReference type="InterPro" id="IPR027417">
    <property type="entry name" value="P-loop_NTPase"/>
</dbReference>
<sequence length="536" mass="58384">MLLLPLVVRDLAWSAPDRVVLDGVDLTVSPGQRVGLIGENGSGKSTLLRLVAGELVPSRGSIEVPEDLGFLAQHTAFAPGATVRSVLEDALRPLHDGVERLEQLAARLAEADADQGSIAGTYDATLEWVTAHDAWDAERRAVLAAQRLGLADIDHDRPVAELSGGQRSRLALAALLTRRPSCLVLDEPTNHLDDDALAFLEDELCSLPGVVLVATHDRVFLDAVCTALVDLDPSHFGTDGDGGRRFSGGYSSYQQHKLDARRRWEDAFLAQHEELNALRDKAVADTSAVARNRAPRDNDKFIYGFKGANVQQAARRRARGAEQRIARIERELVPKPSAPLGFSGDFDARDPGWATVHDLCVPGRMTLGQWQVEPRERVLVTGANGSGKSTLLHVLAGRLPHEGQVHVSARHVGLLTQDVELPDPDASPRELYRLAREAADGDASSVPLRSLGLIHPRDLHRPVSVLSLGQQRRLALALLLAGPTDLLLLDEPTNHLSLALVEELEDALRTTPATVVVASHDRWLRRRWRDRTTSLG</sequence>
<keyword evidence="2 4" id="KW-0067">ATP-binding</keyword>
<feature type="domain" description="ABC transporter" evidence="3">
    <location>
        <begin position="6"/>
        <end position="258"/>
    </location>
</feature>